<dbReference type="SUPFAM" id="SSF52266">
    <property type="entry name" value="SGNH hydrolase"/>
    <property type="match status" value="1"/>
</dbReference>
<dbReference type="InterPro" id="IPR036514">
    <property type="entry name" value="SGNH_hydro_sf"/>
</dbReference>
<reference evidence="2" key="1">
    <citation type="submission" date="2021-02" db="EMBL/GenBank/DDBJ databases">
        <title>Abyssanaerobacter marinus gen.nov., sp., nov, anaerobic bacterium isolated from the Onnuri vent field of Indian Ocean and suggestion of Mogibacteriaceae fam. nov., and proposal of reclassification of ambiguous this family's genus member.</title>
        <authorList>
            <person name="Kim Y.J."/>
            <person name="Yang J.-A."/>
        </authorList>
    </citation>
    <scope>NUCLEOTIDE SEQUENCE</scope>
    <source>
        <strain evidence="2">DSM 2634</strain>
    </source>
</reference>
<dbReference type="InterPro" id="IPR013830">
    <property type="entry name" value="SGNH_hydro"/>
</dbReference>
<accession>A0A939IGD3</accession>
<proteinExistence type="predicted"/>
<comment type="caution">
    <text evidence="2">The sequence shown here is derived from an EMBL/GenBank/DDBJ whole genome shotgun (WGS) entry which is preliminary data.</text>
</comment>
<keyword evidence="3" id="KW-1185">Reference proteome</keyword>
<dbReference type="GO" id="GO:0004622">
    <property type="term" value="F:phosphatidylcholine lysophospholipase activity"/>
    <property type="evidence" value="ECO:0007669"/>
    <property type="project" value="TreeGrafter"/>
</dbReference>
<dbReference type="PANTHER" id="PTHR30383:SF5">
    <property type="entry name" value="SGNH HYDROLASE-TYPE ESTERASE DOMAIN-CONTAINING PROTEIN"/>
    <property type="match status" value="1"/>
</dbReference>
<name>A0A939IGD3_CLOAM</name>
<protein>
    <submittedName>
        <fullName evidence="2">Arylesterase</fullName>
    </submittedName>
</protein>
<dbReference type="EMBL" id="JAFJZZ010000002">
    <property type="protein sequence ID" value="MBN7773125.1"/>
    <property type="molecule type" value="Genomic_DNA"/>
</dbReference>
<dbReference type="Proteomes" id="UP000664545">
    <property type="component" value="Unassembled WGS sequence"/>
</dbReference>
<feature type="domain" description="SGNH hydrolase-type esterase" evidence="1">
    <location>
        <begin position="5"/>
        <end position="179"/>
    </location>
</feature>
<dbReference type="RefSeq" id="WP_206581961.1">
    <property type="nucleotide sequence ID" value="NZ_JAFJZZ010000002.1"/>
</dbReference>
<organism evidence="2 3">
    <name type="scientific">Clostridium aminobutyricum</name>
    <dbReference type="NCBI Taxonomy" id="33953"/>
    <lineage>
        <taxon>Bacteria</taxon>
        <taxon>Bacillati</taxon>
        <taxon>Bacillota</taxon>
        <taxon>Clostridia</taxon>
        <taxon>Eubacteriales</taxon>
        <taxon>Clostridiaceae</taxon>
        <taxon>Clostridium</taxon>
    </lineage>
</organism>
<dbReference type="PANTHER" id="PTHR30383">
    <property type="entry name" value="THIOESTERASE 1/PROTEASE 1/LYSOPHOSPHOLIPASE L1"/>
    <property type="match status" value="1"/>
</dbReference>
<evidence type="ECO:0000313" key="2">
    <source>
        <dbReference type="EMBL" id="MBN7773125.1"/>
    </source>
</evidence>
<gene>
    <name evidence="2" type="ORF">JYB65_07105</name>
</gene>
<dbReference type="Pfam" id="PF13472">
    <property type="entry name" value="Lipase_GDSL_2"/>
    <property type="match status" value="1"/>
</dbReference>
<dbReference type="AlphaFoldDB" id="A0A939IGD3"/>
<evidence type="ECO:0000313" key="3">
    <source>
        <dbReference type="Proteomes" id="UP000664545"/>
    </source>
</evidence>
<dbReference type="Gene3D" id="3.40.50.1110">
    <property type="entry name" value="SGNH hydrolase"/>
    <property type="match status" value="1"/>
</dbReference>
<dbReference type="InterPro" id="IPR051532">
    <property type="entry name" value="Ester_Hydrolysis_Enzymes"/>
</dbReference>
<evidence type="ECO:0000259" key="1">
    <source>
        <dbReference type="Pfam" id="PF13472"/>
    </source>
</evidence>
<sequence length="191" mass="21387">MKIVCLGDSFTKGFGVGEGESWFDLLGVSSPHEFINKGMNGDTSGGMLARFHQDVILEKPNYVFISGGVNDFICDAQLSAVQANIMALVHQAYENNIVPVILTEPPCEPALIRRDWVSFSDFNTVAFKLKSLQQWMLHFSSTFQINCIDLHNALSQQIKFDSKEDYYIDGLHLTVKGHRMIADIINESLVL</sequence>